<name>A0A0D5YPY5_9FLAO</name>
<feature type="signal peptide" evidence="1">
    <location>
        <begin position="1"/>
        <end position="22"/>
    </location>
</feature>
<protein>
    <recommendedName>
        <fullName evidence="4">Lipocalin-like domain-containing protein</fullName>
    </recommendedName>
</protein>
<dbReference type="HOGENOM" id="CLU_1675898_0_0_10"/>
<keyword evidence="3" id="KW-1185">Reference proteome</keyword>
<dbReference type="PROSITE" id="PS51257">
    <property type="entry name" value="PROKAR_LIPOPROTEIN"/>
    <property type="match status" value="1"/>
</dbReference>
<sequence>MKHILSVLGTMTFVLLFLSCSSDDPSDEKQGVDARFVGTWELTEVNVSEPIDTNDDGTTTSNLMTEVDCLRDTLVLTENSAWSSTGVFPQLISPITGNLYNVDCSGVIDRSGNWVSSGNTLNLIGSIQAVLVLSGDRLTLIIGDDLPGLQSLVYAKQ</sequence>
<evidence type="ECO:0008006" key="4">
    <source>
        <dbReference type="Google" id="ProtNLM"/>
    </source>
</evidence>
<accession>A0A0D5YPY5</accession>
<dbReference type="OrthoDB" id="1452258at2"/>
<evidence type="ECO:0000313" key="2">
    <source>
        <dbReference type="EMBL" id="AKA34302.1"/>
    </source>
</evidence>
<organism evidence="2 3">
    <name type="scientific">Flagellimonas lutaonensis</name>
    <dbReference type="NCBI Taxonomy" id="516051"/>
    <lineage>
        <taxon>Bacteria</taxon>
        <taxon>Pseudomonadati</taxon>
        <taxon>Bacteroidota</taxon>
        <taxon>Flavobacteriia</taxon>
        <taxon>Flavobacteriales</taxon>
        <taxon>Flavobacteriaceae</taxon>
        <taxon>Flagellimonas</taxon>
    </lineage>
</organism>
<proteinExistence type="predicted"/>
<evidence type="ECO:0000256" key="1">
    <source>
        <dbReference type="SAM" id="SignalP"/>
    </source>
</evidence>
<keyword evidence="1" id="KW-0732">Signal</keyword>
<feature type="chain" id="PRO_5002300192" description="Lipocalin-like domain-containing protein" evidence="1">
    <location>
        <begin position="23"/>
        <end position="157"/>
    </location>
</feature>
<dbReference type="RefSeq" id="WP_045801078.1">
    <property type="nucleotide sequence ID" value="NZ_CP011071.1"/>
</dbReference>
<evidence type="ECO:0000313" key="3">
    <source>
        <dbReference type="Proteomes" id="UP000032726"/>
    </source>
</evidence>
<dbReference type="KEGG" id="mlt:VC82_635"/>
<gene>
    <name evidence="2" type="ORF">VC82_635</name>
</gene>
<dbReference type="AlphaFoldDB" id="A0A0D5YPY5"/>
<reference evidence="2 3" key="1">
    <citation type="submission" date="2015-03" db="EMBL/GenBank/DDBJ databases">
        <title>Complete genome sequence of Muricauda lutaonensis CC-HSB-11T, isolated from a coastal hot spring.</title>
        <authorList>
            <person name="Kim K.M."/>
        </authorList>
    </citation>
    <scope>NUCLEOTIDE SEQUENCE [LARGE SCALE GENOMIC DNA]</scope>
    <source>
        <strain evidence="2 3">CC-HSB-11</strain>
    </source>
</reference>
<dbReference type="EMBL" id="CP011071">
    <property type="protein sequence ID" value="AKA34302.1"/>
    <property type="molecule type" value="Genomic_DNA"/>
</dbReference>
<dbReference type="Proteomes" id="UP000032726">
    <property type="component" value="Chromosome"/>
</dbReference>